<dbReference type="PANTHER" id="PTHR46743:SF2">
    <property type="entry name" value="TEICHOIC ACIDS EXPORT ATP-BINDING PROTEIN TAGH"/>
    <property type="match status" value="1"/>
</dbReference>
<dbReference type="AlphaFoldDB" id="A0A858QBW4"/>
<dbReference type="PANTHER" id="PTHR46743">
    <property type="entry name" value="TEICHOIC ACIDS EXPORT ATP-BINDING PROTEIN TAGH"/>
    <property type="match status" value="1"/>
</dbReference>
<dbReference type="InterPro" id="IPR027417">
    <property type="entry name" value="P-loop_NTPase"/>
</dbReference>
<dbReference type="InterPro" id="IPR050683">
    <property type="entry name" value="Bact_Polysacc_Export_ATP-bd"/>
</dbReference>
<comment type="similarity">
    <text evidence="1">Belongs to the ABC transporter superfamily.</text>
</comment>
<dbReference type="Gene3D" id="3.40.50.300">
    <property type="entry name" value="P-loop containing nucleotide triphosphate hydrolases"/>
    <property type="match status" value="1"/>
</dbReference>
<sequence length="411" mass="44816">MIAVDLQDVGKSYRSYGYARDVLWEIITKKKKVREWIALHPLTLKIPNGQVVGIIGTNGAGKSTLLKLIAGTLIPSSGEIRVRGQVAALLELGAGFHPDMSGRENVYLGGSVMGLPASRMEQLYSEIVNFAGLEGFMDQPVKTYSSGMYARLAFAVATAVDPDILILDETLSVGDGAFARKSFDRITGYKKAGKTILFCSHNLYQVEAICNRVIWLDRGRLIMDGEPARVTAAYVEFLKSIECDIGDGGGRVSPFSLIEGSGRLTKVEVSADGIAGHELSIETGGTDLGIGVSFESDPALPPPNVAVTILDANGWAVTSASTENDRVIPERNEYGQGEVCLTFPRLPLLKGNYWVNVFLLCENSIHIYDRAERVAELRVVQKGLERGVVTLPREWSFAKPKRDFSQISQQM</sequence>
<dbReference type="RefSeq" id="WP_169604463.1">
    <property type="nucleotide sequence ID" value="NZ_CP046565.1"/>
</dbReference>
<evidence type="ECO:0000313" key="6">
    <source>
        <dbReference type="EMBL" id="QJD31195.1"/>
    </source>
</evidence>
<dbReference type="CDD" id="cd03220">
    <property type="entry name" value="ABC_KpsT_Wzt"/>
    <property type="match status" value="1"/>
</dbReference>
<dbReference type="Pfam" id="PF14524">
    <property type="entry name" value="Wzt_C"/>
    <property type="match status" value="1"/>
</dbReference>
<dbReference type="GO" id="GO:0005524">
    <property type="term" value="F:ATP binding"/>
    <property type="evidence" value="ECO:0007669"/>
    <property type="project" value="UniProtKB-KW"/>
</dbReference>
<dbReference type="CDD" id="cd10147">
    <property type="entry name" value="Wzt_C-like"/>
    <property type="match status" value="1"/>
</dbReference>
<protein>
    <submittedName>
        <fullName evidence="6">ATP-binding cassette domain-containing protein</fullName>
    </submittedName>
</protein>
<keyword evidence="3" id="KW-0547">Nucleotide-binding</keyword>
<keyword evidence="7" id="KW-1185">Reference proteome</keyword>
<dbReference type="GO" id="GO:0016887">
    <property type="term" value="F:ATP hydrolysis activity"/>
    <property type="evidence" value="ECO:0007669"/>
    <property type="project" value="InterPro"/>
</dbReference>
<evidence type="ECO:0000256" key="4">
    <source>
        <dbReference type="ARBA" id="ARBA00022840"/>
    </source>
</evidence>
<dbReference type="InterPro" id="IPR029439">
    <property type="entry name" value="Wzt_C"/>
</dbReference>
<accession>A0A858QBW4</accession>
<dbReference type="Pfam" id="PF00005">
    <property type="entry name" value="ABC_tran"/>
    <property type="match status" value="1"/>
</dbReference>
<feature type="domain" description="ABC transporter" evidence="5">
    <location>
        <begin position="4"/>
        <end position="243"/>
    </location>
</feature>
<evidence type="ECO:0000256" key="2">
    <source>
        <dbReference type="ARBA" id="ARBA00022448"/>
    </source>
</evidence>
<dbReference type="GO" id="GO:0016020">
    <property type="term" value="C:membrane"/>
    <property type="evidence" value="ECO:0007669"/>
    <property type="project" value="InterPro"/>
</dbReference>
<organism evidence="6 7">
    <name type="scientific">Methylococcus geothermalis</name>
    <dbReference type="NCBI Taxonomy" id="2681310"/>
    <lineage>
        <taxon>Bacteria</taxon>
        <taxon>Pseudomonadati</taxon>
        <taxon>Pseudomonadota</taxon>
        <taxon>Gammaproteobacteria</taxon>
        <taxon>Methylococcales</taxon>
        <taxon>Methylococcaceae</taxon>
        <taxon>Methylococcus</taxon>
    </lineage>
</organism>
<name>A0A858QBW4_9GAMM</name>
<dbReference type="InterPro" id="IPR003439">
    <property type="entry name" value="ABC_transporter-like_ATP-bd"/>
</dbReference>
<dbReference type="PROSITE" id="PS50893">
    <property type="entry name" value="ABC_TRANSPORTER_2"/>
    <property type="match status" value="1"/>
</dbReference>
<keyword evidence="2" id="KW-0813">Transport</keyword>
<evidence type="ECO:0000313" key="7">
    <source>
        <dbReference type="Proteomes" id="UP000503004"/>
    </source>
</evidence>
<evidence type="ECO:0000256" key="1">
    <source>
        <dbReference type="ARBA" id="ARBA00005417"/>
    </source>
</evidence>
<dbReference type="KEGG" id="metu:GNH96_15450"/>
<dbReference type="Proteomes" id="UP000503004">
    <property type="component" value="Chromosome"/>
</dbReference>
<dbReference type="InterPro" id="IPR003593">
    <property type="entry name" value="AAA+_ATPase"/>
</dbReference>
<evidence type="ECO:0000256" key="3">
    <source>
        <dbReference type="ARBA" id="ARBA00022741"/>
    </source>
</evidence>
<dbReference type="InterPro" id="IPR015860">
    <property type="entry name" value="ABC_transpr_TagH-like"/>
</dbReference>
<dbReference type="EMBL" id="CP046565">
    <property type="protein sequence ID" value="QJD31195.1"/>
    <property type="molecule type" value="Genomic_DNA"/>
</dbReference>
<keyword evidence="4 6" id="KW-0067">ATP-binding</keyword>
<dbReference type="GO" id="GO:0140359">
    <property type="term" value="F:ABC-type transporter activity"/>
    <property type="evidence" value="ECO:0007669"/>
    <property type="project" value="InterPro"/>
</dbReference>
<reference evidence="7" key="1">
    <citation type="submission" date="2019-12" db="EMBL/GenBank/DDBJ databases">
        <authorList>
            <person name="Awala S.I."/>
            <person name="Rhee S.K."/>
        </authorList>
    </citation>
    <scope>NUCLEOTIDE SEQUENCE [LARGE SCALE GENOMIC DNA]</scope>
    <source>
        <strain evidence="7">IM1</strain>
    </source>
</reference>
<proteinExistence type="inferred from homology"/>
<dbReference type="SUPFAM" id="SSF52540">
    <property type="entry name" value="P-loop containing nucleoside triphosphate hydrolases"/>
    <property type="match status" value="1"/>
</dbReference>
<evidence type="ECO:0000259" key="5">
    <source>
        <dbReference type="PROSITE" id="PS50893"/>
    </source>
</evidence>
<dbReference type="Gene3D" id="2.70.50.60">
    <property type="entry name" value="abc- transporter (atp binding component) like domain"/>
    <property type="match status" value="1"/>
</dbReference>
<gene>
    <name evidence="6" type="ORF">GNH96_15450</name>
</gene>
<dbReference type="SMART" id="SM00382">
    <property type="entry name" value="AAA"/>
    <property type="match status" value="1"/>
</dbReference>